<keyword evidence="2" id="KW-1185">Reference proteome</keyword>
<accession>A0AAD7EQ14</accession>
<dbReference type="Proteomes" id="UP001218218">
    <property type="component" value="Unassembled WGS sequence"/>
</dbReference>
<evidence type="ECO:0000313" key="1">
    <source>
        <dbReference type="EMBL" id="KAJ7343251.1"/>
    </source>
</evidence>
<comment type="caution">
    <text evidence="1">The sequence shown here is derived from an EMBL/GenBank/DDBJ whole genome shotgun (WGS) entry which is preliminary data.</text>
</comment>
<proteinExistence type="predicted"/>
<protein>
    <submittedName>
        <fullName evidence="1">Uncharacterized protein</fullName>
    </submittedName>
</protein>
<sequence length="138" mass="15165">MSGNKSRTTRKAKKPAAGRMAQFNACVCKGSANKENIPSISTPPSGASLLSDLTIPKIHSQLNALRLRGVPDILANSRYVRKPAKLDALEAALNNYLPHIDKYPLPPDPEADMDPETVAIEPEIVEEWEDEEDVEMED</sequence>
<dbReference type="AlphaFoldDB" id="A0AAD7EQ14"/>
<dbReference type="EMBL" id="JARIHO010000023">
    <property type="protein sequence ID" value="KAJ7343251.1"/>
    <property type="molecule type" value="Genomic_DNA"/>
</dbReference>
<reference evidence="1" key="1">
    <citation type="submission" date="2023-03" db="EMBL/GenBank/DDBJ databases">
        <title>Massive genome expansion in bonnet fungi (Mycena s.s.) driven by repeated elements and novel gene families across ecological guilds.</title>
        <authorList>
            <consortium name="Lawrence Berkeley National Laboratory"/>
            <person name="Harder C.B."/>
            <person name="Miyauchi S."/>
            <person name="Viragh M."/>
            <person name="Kuo A."/>
            <person name="Thoen E."/>
            <person name="Andreopoulos B."/>
            <person name="Lu D."/>
            <person name="Skrede I."/>
            <person name="Drula E."/>
            <person name="Henrissat B."/>
            <person name="Morin E."/>
            <person name="Kohler A."/>
            <person name="Barry K."/>
            <person name="LaButti K."/>
            <person name="Morin E."/>
            <person name="Salamov A."/>
            <person name="Lipzen A."/>
            <person name="Mereny Z."/>
            <person name="Hegedus B."/>
            <person name="Baldrian P."/>
            <person name="Stursova M."/>
            <person name="Weitz H."/>
            <person name="Taylor A."/>
            <person name="Grigoriev I.V."/>
            <person name="Nagy L.G."/>
            <person name="Martin F."/>
            <person name="Kauserud H."/>
        </authorList>
    </citation>
    <scope>NUCLEOTIDE SEQUENCE</scope>
    <source>
        <strain evidence="1">CBHHK002</strain>
    </source>
</reference>
<organism evidence="1 2">
    <name type="scientific">Mycena albidolilacea</name>
    <dbReference type="NCBI Taxonomy" id="1033008"/>
    <lineage>
        <taxon>Eukaryota</taxon>
        <taxon>Fungi</taxon>
        <taxon>Dikarya</taxon>
        <taxon>Basidiomycota</taxon>
        <taxon>Agaricomycotina</taxon>
        <taxon>Agaricomycetes</taxon>
        <taxon>Agaricomycetidae</taxon>
        <taxon>Agaricales</taxon>
        <taxon>Marasmiineae</taxon>
        <taxon>Mycenaceae</taxon>
        <taxon>Mycena</taxon>
    </lineage>
</organism>
<gene>
    <name evidence="1" type="ORF">DFH08DRAFT_810738</name>
</gene>
<evidence type="ECO:0000313" key="2">
    <source>
        <dbReference type="Proteomes" id="UP001218218"/>
    </source>
</evidence>
<name>A0AAD7EQ14_9AGAR</name>